<evidence type="ECO:0000259" key="8">
    <source>
        <dbReference type="Pfam" id="PF04377"/>
    </source>
</evidence>
<keyword evidence="10" id="KW-1185">Reference proteome</keyword>
<dbReference type="GO" id="GO:0005737">
    <property type="term" value="C:cytoplasm"/>
    <property type="evidence" value="ECO:0007669"/>
    <property type="project" value="TreeGrafter"/>
</dbReference>
<dbReference type="InterPro" id="IPR016181">
    <property type="entry name" value="Acyl_CoA_acyltransferase"/>
</dbReference>
<name>A0A1X2GER7_9FUNG</name>
<proteinExistence type="inferred from homology"/>
<evidence type="ECO:0000256" key="4">
    <source>
        <dbReference type="ARBA" id="ARBA00023315"/>
    </source>
</evidence>
<dbReference type="SUPFAM" id="SSF55729">
    <property type="entry name" value="Acyl-CoA N-acyltransferases (Nat)"/>
    <property type="match status" value="1"/>
</dbReference>
<dbReference type="Proteomes" id="UP000242146">
    <property type="component" value="Unassembled WGS sequence"/>
</dbReference>
<evidence type="ECO:0000256" key="6">
    <source>
        <dbReference type="SAM" id="MobiDB-lite"/>
    </source>
</evidence>
<dbReference type="PIRSF" id="PIRSF037207">
    <property type="entry name" value="ATE1_euk"/>
    <property type="match status" value="1"/>
</dbReference>
<comment type="caution">
    <text evidence="9">The sequence shown here is derived from an EMBL/GenBank/DDBJ whole genome shotgun (WGS) entry which is preliminary data.</text>
</comment>
<dbReference type="EMBL" id="MCGT01000019">
    <property type="protein sequence ID" value="ORX52034.1"/>
    <property type="molecule type" value="Genomic_DNA"/>
</dbReference>
<dbReference type="InterPro" id="IPR030700">
    <property type="entry name" value="N-end_Aminoacyl_Trfase"/>
</dbReference>
<comment type="similarity">
    <text evidence="1 5">Belongs to the R-transferase family.</text>
</comment>
<sequence>MSDFSIVSIAGHNRGSCGYCNGMKSSITFGIWAFTLTCEDYQALIDRGWRRSGQYLYKPDLKKSCCPQYTIRMDTSSFEVTKSQRKIITKFNRYMDGSWAPPSERKDTMEQDRPRMPKEKAEKQPQEGDLFANLIHTSEEPDLNKHSFKASAVVLEPASFTEEKYQIYRKYQQEIHHDDPDDIQELGFKNFLVNSPLKMEQDPDNKLAMKWGSYHQKYMLDDKLIAVAVLDILPYCVSSVYFMYDPSYAFLGLGNYSALREISFTRELHTQSPDLAYYYMGYYIHTCKKMQYKGKFHPSDLLDPETYAWYSLDATCRPLLNKYRYVSFANPSEGIAAISDVAANGGDMEGKKMSDDTDDTDDVMTLANDDALIPTDDDYVPPGWLTPSQLDDELMGQIFAIAEDNMAVPVTMLKKYHQSKKMRKEFKDFAAALGADLAKRMIIY</sequence>
<evidence type="ECO:0000313" key="9">
    <source>
        <dbReference type="EMBL" id="ORX52034.1"/>
    </source>
</evidence>
<dbReference type="Pfam" id="PF04377">
    <property type="entry name" value="ATE_C"/>
    <property type="match status" value="1"/>
</dbReference>
<keyword evidence="3 5" id="KW-0833">Ubl conjugation pathway</keyword>
<feature type="domain" description="N-end rule aminoacyl transferase C-terminal" evidence="8">
    <location>
        <begin position="163"/>
        <end position="303"/>
    </location>
</feature>
<keyword evidence="4 5" id="KW-0012">Acyltransferase</keyword>
<dbReference type="PANTHER" id="PTHR21367:SF1">
    <property type="entry name" value="ARGINYL-TRNA--PROTEIN TRANSFERASE 1"/>
    <property type="match status" value="1"/>
</dbReference>
<dbReference type="AlphaFoldDB" id="A0A1X2GER7"/>
<protein>
    <recommendedName>
        <fullName evidence="5">Arginyl-tRNA--protein transferase 1</fullName>
        <shortName evidence="5">Arginyltransferase 1</shortName>
        <shortName evidence="5">R-transferase 1</shortName>
        <ecNumber evidence="5">2.3.2.8</ecNumber>
    </recommendedName>
    <alternativeName>
        <fullName evidence="5">Arginine-tRNA--protein transferase 1</fullName>
    </alternativeName>
</protein>
<dbReference type="InterPro" id="IPR007471">
    <property type="entry name" value="N-end_Aminoacyl_Trfase_N"/>
</dbReference>
<evidence type="ECO:0000256" key="5">
    <source>
        <dbReference type="PIRNR" id="PIRNR037207"/>
    </source>
</evidence>
<dbReference type="Pfam" id="PF04376">
    <property type="entry name" value="ATE_N"/>
    <property type="match status" value="1"/>
</dbReference>
<dbReference type="EC" id="2.3.2.8" evidence="5"/>
<feature type="region of interest" description="Disordered" evidence="6">
    <location>
        <begin position="98"/>
        <end position="125"/>
    </location>
</feature>
<keyword evidence="2 5" id="KW-0808">Transferase</keyword>
<gene>
    <name evidence="9" type="ORF">DM01DRAFT_1384280</name>
</gene>
<comment type="function">
    <text evidence="5">Involved in the post-translational conjugation of arginine to the N-terminal aspartate or glutamate of a protein. This arginylation is required for degradation of the protein via the ubiquitin pathway.</text>
</comment>
<reference evidence="9 10" key="1">
    <citation type="submission" date="2016-07" db="EMBL/GenBank/DDBJ databases">
        <title>Pervasive Adenine N6-methylation of Active Genes in Fungi.</title>
        <authorList>
            <consortium name="DOE Joint Genome Institute"/>
            <person name="Mondo S.J."/>
            <person name="Dannebaum R.O."/>
            <person name="Kuo R.C."/>
            <person name="Labutti K."/>
            <person name="Haridas S."/>
            <person name="Kuo A."/>
            <person name="Salamov A."/>
            <person name="Ahrendt S.R."/>
            <person name="Lipzen A."/>
            <person name="Sullivan W."/>
            <person name="Andreopoulos W.B."/>
            <person name="Clum A."/>
            <person name="Lindquist E."/>
            <person name="Daum C."/>
            <person name="Ramamoorthy G.K."/>
            <person name="Gryganskyi A."/>
            <person name="Culley D."/>
            <person name="Magnuson J.K."/>
            <person name="James T.Y."/>
            <person name="O'Malley M.A."/>
            <person name="Stajich J.E."/>
            <person name="Spatafora J.W."/>
            <person name="Visel A."/>
            <person name="Grigoriev I.V."/>
        </authorList>
    </citation>
    <scope>NUCLEOTIDE SEQUENCE [LARGE SCALE GENOMIC DNA]</scope>
    <source>
        <strain evidence="9 10">NRRL 3301</strain>
    </source>
</reference>
<dbReference type="PANTHER" id="PTHR21367">
    <property type="entry name" value="ARGININE-TRNA-PROTEIN TRANSFERASE 1"/>
    <property type="match status" value="1"/>
</dbReference>
<evidence type="ECO:0000256" key="2">
    <source>
        <dbReference type="ARBA" id="ARBA00022679"/>
    </source>
</evidence>
<dbReference type="STRING" id="101127.A0A1X2GER7"/>
<evidence type="ECO:0000256" key="3">
    <source>
        <dbReference type="ARBA" id="ARBA00022786"/>
    </source>
</evidence>
<accession>A0A1X2GER7</accession>
<feature type="domain" description="N-end aminoacyl transferase N-terminal" evidence="7">
    <location>
        <begin position="16"/>
        <end position="86"/>
    </location>
</feature>
<organism evidence="9 10">
    <name type="scientific">Hesseltinella vesiculosa</name>
    <dbReference type="NCBI Taxonomy" id="101127"/>
    <lineage>
        <taxon>Eukaryota</taxon>
        <taxon>Fungi</taxon>
        <taxon>Fungi incertae sedis</taxon>
        <taxon>Mucoromycota</taxon>
        <taxon>Mucoromycotina</taxon>
        <taxon>Mucoromycetes</taxon>
        <taxon>Mucorales</taxon>
        <taxon>Cunninghamellaceae</taxon>
        <taxon>Hesseltinella</taxon>
    </lineage>
</organism>
<evidence type="ECO:0000256" key="1">
    <source>
        <dbReference type="ARBA" id="ARBA00009991"/>
    </source>
</evidence>
<dbReference type="InterPro" id="IPR017137">
    <property type="entry name" value="Arg-tRNA-P_Trfase_1_euk"/>
</dbReference>
<dbReference type="GO" id="GO:0004057">
    <property type="term" value="F:arginyl-tRNA--protein transferase activity"/>
    <property type="evidence" value="ECO:0007669"/>
    <property type="project" value="UniProtKB-EC"/>
</dbReference>
<dbReference type="OrthoDB" id="74183at2759"/>
<evidence type="ECO:0000259" key="7">
    <source>
        <dbReference type="Pfam" id="PF04376"/>
    </source>
</evidence>
<feature type="compositionally biased region" description="Basic and acidic residues" evidence="6">
    <location>
        <begin position="103"/>
        <end position="125"/>
    </location>
</feature>
<comment type="catalytic activity">
    <reaction evidence="5">
        <text>an N-terminal L-alpha-aminoacyl-[protein] + L-arginyl-tRNA(Arg) = an N-terminal L-arginyl-L-aminoacyl-[protein] + tRNA(Arg) + H(+)</text>
        <dbReference type="Rhea" id="RHEA:10208"/>
        <dbReference type="Rhea" id="RHEA-COMP:9658"/>
        <dbReference type="Rhea" id="RHEA-COMP:9673"/>
        <dbReference type="Rhea" id="RHEA-COMP:10636"/>
        <dbReference type="Rhea" id="RHEA-COMP:10638"/>
        <dbReference type="ChEBI" id="CHEBI:15378"/>
        <dbReference type="ChEBI" id="CHEBI:78442"/>
        <dbReference type="ChEBI" id="CHEBI:78513"/>
        <dbReference type="ChEBI" id="CHEBI:78597"/>
        <dbReference type="ChEBI" id="CHEBI:83562"/>
        <dbReference type="EC" id="2.3.2.8"/>
    </reaction>
</comment>
<evidence type="ECO:0000313" key="10">
    <source>
        <dbReference type="Proteomes" id="UP000242146"/>
    </source>
</evidence>
<dbReference type="InterPro" id="IPR007472">
    <property type="entry name" value="N-end_Aminoacyl_Trfase_C"/>
</dbReference>